<sequence length="267" mass="27869">MIAVLAAPAAPFAPLVAGNAFADAVLNGSMLLALPVALLAGLVSFVSPCVLPLVPGYLGYVTGLTGIDLEKQRKGRMIAGIGLFVLGFSVVFMAYGTLFGQLGAFLRVSQGWLIQVFGVVVILLGVVFMGGFSWFQRESRVHARIPAGLLGAPLLGLTFGLGWAPCIGPTLGAVQLLAISGNDATALKGAVLTFAYCVGLGVPFLLIALGVQRGMGALAFFRRHRRLLQRAGGGLLILVGVLMVTGVWNFWIIRLQDALISGVVLPI</sequence>
<dbReference type="Proteomes" id="UP000323410">
    <property type="component" value="Unassembled WGS sequence"/>
</dbReference>
<evidence type="ECO:0000313" key="9">
    <source>
        <dbReference type="Proteomes" id="UP000323410"/>
    </source>
</evidence>
<reference evidence="8 9" key="1">
    <citation type="submission" date="2019-08" db="EMBL/GenBank/DDBJ databases">
        <title>Genone of Arthrobacter echini P9.</title>
        <authorList>
            <person name="Bowman J.P."/>
        </authorList>
    </citation>
    <scope>NUCLEOTIDE SEQUENCE [LARGE SCALE GENOMIC DNA]</scope>
    <source>
        <strain evidence="8 9">P9</strain>
    </source>
</reference>
<organism evidence="8 9">
    <name type="scientific">Arthrobacter echini</name>
    <dbReference type="NCBI Taxonomy" id="1529066"/>
    <lineage>
        <taxon>Bacteria</taxon>
        <taxon>Bacillati</taxon>
        <taxon>Actinomycetota</taxon>
        <taxon>Actinomycetes</taxon>
        <taxon>Micrococcales</taxon>
        <taxon>Micrococcaceae</taxon>
        <taxon>Arthrobacter</taxon>
    </lineage>
</organism>
<dbReference type="OrthoDB" id="9803065at2"/>
<feature type="transmembrane region" description="Helical" evidence="6">
    <location>
        <begin position="78"/>
        <end position="100"/>
    </location>
</feature>
<dbReference type="PANTHER" id="PTHR31272">
    <property type="entry name" value="CYTOCHROME C-TYPE BIOGENESIS PROTEIN HI_1454-RELATED"/>
    <property type="match status" value="1"/>
</dbReference>
<gene>
    <name evidence="8" type="ORF">FQ377_01700</name>
</gene>
<evidence type="ECO:0000256" key="6">
    <source>
        <dbReference type="SAM" id="Phobius"/>
    </source>
</evidence>
<dbReference type="GO" id="GO:0017004">
    <property type="term" value="P:cytochrome complex assembly"/>
    <property type="evidence" value="ECO:0007669"/>
    <property type="project" value="InterPro"/>
</dbReference>
<feature type="transmembrane region" description="Helical" evidence="6">
    <location>
        <begin position="232"/>
        <end position="253"/>
    </location>
</feature>
<dbReference type="PANTHER" id="PTHR31272:SF4">
    <property type="entry name" value="CYTOCHROME C-TYPE BIOGENESIS PROTEIN HI_1454-RELATED"/>
    <property type="match status" value="1"/>
</dbReference>
<keyword evidence="4 6" id="KW-1133">Transmembrane helix</keyword>
<feature type="domain" description="Cytochrome C biogenesis protein transmembrane" evidence="7">
    <location>
        <begin position="31"/>
        <end position="217"/>
    </location>
</feature>
<evidence type="ECO:0000256" key="2">
    <source>
        <dbReference type="ARBA" id="ARBA00006143"/>
    </source>
</evidence>
<name>A0A5D0XW27_9MICC</name>
<evidence type="ECO:0000256" key="3">
    <source>
        <dbReference type="ARBA" id="ARBA00022692"/>
    </source>
</evidence>
<feature type="transmembrane region" description="Helical" evidence="6">
    <location>
        <begin position="147"/>
        <end position="171"/>
    </location>
</feature>
<evidence type="ECO:0000256" key="1">
    <source>
        <dbReference type="ARBA" id="ARBA00004141"/>
    </source>
</evidence>
<feature type="transmembrane region" description="Helical" evidence="6">
    <location>
        <begin position="191"/>
        <end position="211"/>
    </location>
</feature>
<feature type="transmembrane region" description="Helical" evidence="6">
    <location>
        <begin position="32"/>
        <end position="58"/>
    </location>
</feature>
<comment type="similarity">
    <text evidence="2">Belongs to the DsbD family.</text>
</comment>
<evidence type="ECO:0000313" key="8">
    <source>
        <dbReference type="EMBL" id="TYD00202.1"/>
    </source>
</evidence>
<evidence type="ECO:0000256" key="5">
    <source>
        <dbReference type="ARBA" id="ARBA00023136"/>
    </source>
</evidence>
<dbReference type="Pfam" id="PF02683">
    <property type="entry name" value="DsbD_TM"/>
    <property type="match status" value="1"/>
</dbReference>
<keyword evidence="5 6" id="KW-0472">Membrane</keyword>
<proteinExistence type="inferred from homology"/>
<dbReference type="InterPro" id="IPR003834">
    <property type="entry name" value="Cyt_c_assmbl_TM_dom"/>
</dbReference>
<dbReference type="RefSeq" id="WP_148599509.1">
    <property type="nucleotide sequence ID" value="NZ_VSLD01000001.1"/>
</dbReference>
<accession>A0A5D0XW27</accession>
<comment type="caution">
    <text evidence="8">The sequence shown here is derived from an EMBL/GenBank/DDBJ whole genome shotgun (WGS) entry which is preliminary data.</text>
</comment>
<evidence type="ECO:0000256" key="4">
    <source>
        <dbReference type="ARBA" id="ARBA00022989"/>
    </source>
</evidence>
<dbReference type="GO" id="GO:0016020">
    <property type="term" value="C:membrane"/>
    <property type="evidence" value="ECO:0007669"/>
    <property type="project" value="UniProtKB-SubCell"/>
</dbReference>
<dbReference type="EMBL" id="VSLD01000001">
    <property type="protein sequence ID" value="TYD00202.1"/>
    <property type="molecule type" value="Genomic_DNA"/>
</dbReference>
<comment type="subcellular location">
    <subcellularLocation>
        <location evidence="1">Membrane</location>
        <topology evidence="1">Multi-pass membrane protein</topology>
    </subcellularLocation>
</comment>
<dbReference type="InterPro" id="IPR051790">
    <property type="entry name" value="Cytochrome_c-biogenesis_DsbD"/>
</dbReference>
<keyword evidence="3 6" id="KW-0812">Transmembrane</keyword>
<evidence type="ECO:0000259" key="7">
    <source>
        <dbReference type="Pfam" id="PF02683"/>
    </source>
</evidence>
<dbReference type="AlphaFoldDB" id="A0A5D0XW27"/>
<feature type="transmembrane region" description="Helical" evidence="6">
    <location>
        <begin position="112"/>
        <end position="135"/>
    </location>
</feature>
<keyword evidence="9" id="KW-1185">Reference proteome</keyword>
<protein>
    <submittedName>
        <fullName evidence="8">Cytochrome c biogenesis protein CcdA</fullName>
    </submittedName>
</protein>